<name>A0ABW5NL70_9SPHI</name>
<evidence type="ECO:0000256" key="1">
    <source>
        <dbReference type="SAM" id="SignalP"/>
    </source>
</evidence>
<evidence type="ECO:0000313" key="3">
    <source>
        <dbReference type="Proteomes" id="UP001597393"/>
    </source>
</evidence>
<sequence>MKLLFSNLLFLMSVGILLISACSEDSTMNPESENGVLSGTIYYNHYDGFSKLDLQTGEKTILKGNGTHYNWHISADGTTLMEMTDGRSDGKPDQIKFVIKDLASGEIKHTFFYRPLNGGSNFQSADLSPDKSMICIFPSFDEGFVFLNATNGQLIAHIDAINGERIPRYQSFAWLPDNSLLFKWKNAIIRGKMPFDQLVVVKEFDTESFSDFSVSKDGQKVALNYKDHIALMNTDGSDFYEVTSGEQKESGSAFSLDGRYLLVGTGFNSIGVPGSVPSSQSYMKAIPLDGQTYDMSVDNPNVISIIPKGQHNAEAKKGLMLWMPQ</sequence>
<protein>
    <submittedName>
        <fullName evidence="2">Uncharacterized protein</fullName>
    </submittedName>
</protein>
<keyword evidence="3" id="KW-1185">Reference proteome</keyword>
<proteinExistence type="predicted"/>
<dbReference type="SUPFAM" id="SSF82171">
    <property type="entry name" value="DPP6 N-terminal domain-like"/>
    <property type="match status" value="1"/>
</dbReference>
<feature type="signal peptide" evidence="1">
    <location>
        <begin position="1"/>
        <end position="21"/>
    </location>
</feature>
<keyword evidence="1" id="KW-0732">Signal</keyword>
<reference evidence="3" key="1">
    <citation type="journal article" date="2019" name="Int. J. Syst. Evol. Microbiol.">
        <title>The Global Catalogue of Microorganisms (GCM) 10K type strain sequencing project: providing services to taxonomists for standard genome sequencing and annotation.</title>
        <authorList>
            <consortium name="The Broad Institute Genomics Platform"/>
            <consortium name="The Broad Institute Genome Sequencing Center for Infectious Disease"/>
            <person name="Wu L."/>
            <person name="Ma J."/>
        </authorList>
    </citation>
    <scope>NUCLEOTIDE SEQUENCE [LARGE SCALE GENOMIC DNA]</scope>
    <source>
        <strain evidence="3">KCTC 42248</strain>
    </source>
</reference>
<accession>A0ABW5NL70</accession>
<evidence type="ECO:0000313" key="2">
    <source>
        <dbReference type="EMBL" id="MFD2599599.1"/>
    </source>
</evidence>
<organism evidence="2 3">
    <name type="scientific">Sphingobacterium corticis</name>
    <dbReference type="NCBI Taxonomy" id="1812823"/>
    <lineage>
        <taxon>Bacteria</taxon>
        <taxon>Pseudomonadati</taxon>
        <taxon>Bacteroidota</taxon>
        <taxon>Sphingobacteriia</taxon>
        <taxon>Sphingobacteriales</taxon>
        <taxon>Sphingobacteriaceae</taxon>
        <taxon>Sphingobacterium</taxon>
    </lineage>
</organism>
<dbReference type="Proteomes" id="UP001597393">
    <property type="component" value="Unassembled WGS sequence"/>
</dbReference>
<dbReference type="EMBL" id="JBHUMA010000006">
    <property type="protein sequence ID" value="MFD2599599.1"/>
    <property type="molecule type" value="Genomic_DNA"/>
</dbReference>
<dbReference type="PROSITE" id="PS51257">
    <property type="entry name" value="PROKAR_LIPOPROTEIN"/>
    <property type="match status" value="1"/>
</dbReference>
<gene>
    <name evidence="2" type="ORF">ACFSQ3_11600</name>
</gene>
<feature type="chain" id="PRO_5046047893" evidence="1">
    <location>
        <begin position="22"/>
        <end position="325"/>
    </location>
</feature>
<comment type="caution">
    <text evidence="2">The sequence shown here is derived from an EMBL/GenBank/DDBJ whole genome shotgun (WGS) entry which is preliminary data.</text>
</comment>
<dbReference type="RefSeq" id="WP_380869725.1">
    <property type="nucleotide sequence ID" value="NZ_JBHUMA010000006.1"/>
</dbReference>